<dbReference type="EMBL" id="PQIB02000012">
    <property type="protein sequence ID" value="RLM78837.1"/>
    <property type="molecule type" value="Genomic_DNA"/>
</dbReference>
<name>A0A3L6QFW2_PANMI</name>
<feature type="compositionally biased region" description="Basic residues" evidence="1">
    <location>
        <begin position="187"/>
        <end position="205"/>
    </location>
</feature>
<protein>
    <submittedName>
        <fullName evidence="2">Uncharacterized protein</fullName>
    </submittedName>
</protein>
<comment type="caution">
    <text evidence="2">The sequence shown here is derived from an EMBL/GenBank/DDBJ whole genome shotgun (WGS) entry which is preliminary data.</text>
</comment>
<feature type="compositionally biased region" description="Low complexity" evidence="1">
    <location>
        <begin position="320"/>
        <end position="329"/>
    </location>
</feature>
<organism evidence="2 3">
    <name type="scientific">Panicum miliaceum</name>
    <name type="common">Proso millet</name>
    <name type="synonym">Broomcorn millet</name>
    <dbReference type="NCBI Taxonomy" id="4540"/>
    <lineage>
        <taxon>Eukaryota</taxon>
        <taxon>Viridiplantae</taxon>
        <taxon>Streptophyta</taxon>
        <taxon>Embryophyta</taxon>
        <taxon>Tracheophyta</taxon>
        <taxon>Spermatophyta</taxon>
        <taxon>Magnoliopsida</taxon>
        <taxon>Liliopsida</taxon>
        <taxon>Poales</taxon>
        <taxon>Poaceae</taxon>
        <taxon>PACMAD clade</taxon>
        <taxon>Panicoideae</taxon>
        <taxon>Panicodae</taxon>
        <taxon>Paniceae</taxon>
        <taxon>Panicinae</taxon>
        <taxon>Panicum</taxon>
        <taxon>Panicum sect. Panicum</taxon>
    </lineage>
</organism>
<dbReference type="AlphaFoldDB" id="A0A3L6QFW2"/>
<evidence type="ECO:0000313" key="3">
    <source>
        <dbReference type="Proteomes" id="UP000275267"/>
    </source>
</evidence>
<feature type="compositionally biased region" description="Basic residues" evidence="1">
    <location>
        <begin position="240"/>
        <end position="252"/>
    </location>
</feature>
<feature type="region of interest" description="Disordered" evidence="1">
    <location>
        <begin position="169"/>
        <end position="221"/>
    </location>
</feature>
<keyword evidence="3" id="KW-1185">Reference proteome</keyword>
<proteinExistence type="predicted"/>
<sequence length="402" mass="44143">MFDQTAISEIFSCGSAAAPGAADAGPLGRDADATNQLPPNQPKFHFFSLQNLHQSSSLKIQFGSAPSPVHAEFRGALPNLKIVAYFSCGADKIDGALSAPLHAEFRGSAAKRKNRRLLLLWSGQNRFAILYMRWGAEQTCSPRFPSAPRIPARPPTSALPPLLCSFQPQSRGNLRAANPSRRNGLPRSRRRRRLLPPRPRLRSRLLRAPLGAPRGRQSHSQLRLRVRHLCTPHPLLPPHGRLRCRPPRRHLPGPRVHPLRASASAHSPNGRGRARRPRPGRLPPVRAAHRRDCRARARRRRGGCARPPVCRWRRRELRAPPRGAGAVRGRQGGRGDRGVRGARAGGPRRLPPSLLPERAVPRPGEGGGGRVHAPALPRGRLRLRRATRGSRSGGLAGRCGSR</sequence>
<accession>A0A3L6QFW2</accession>
<feature type="compositionally biased region" description="Low complexity" evidence="1">
    <location>
        <begin position="206"/>
        <end position="215"/>
    </location>
</feature>
<gene>
    <name evidence="2" type="ORF">C2845_PM12G23460</name>
</gene>
<reference evidence="3" key="1">
    <citation type="journal article" date="2019" name="Nat. Commun.">
        <title>The genome of broomcorn millet.</title>
        <authorList>
            <person name="Zou C."/>
            <person name="Miki D."/>
            <person name="Li D."/>
            <person name="Tang Q."/>
            <person name="Xiao L."/>
            <person name="Rajput S."/>
            <person name="Deng P."/>
            <person name="Jia W."/>
            <person name="Huang R."/>
            <person name="Zhang M."/>
            <person name="Sun Y."/>
            <person name="Hu J."/>
            <person name="Fu X."/>
            <person name="Schnable P.S."/>
            <person name="Li F."/>
            <person name="Zhang H."/>
            <person name="Feng B."/>
            <person name="Zhu X."/>
            <person name="Liu R."/>
            <person name="Schnable J.C."/>
            <person name="Zhu J.-K."/>
            <person name="Zhang H."/>
        </authorList>
    </citation>
    <scope>NUCLEOTIDE SEQUENCE [LARGE SCALE GENOMIC DNA]</scope>
</reference>
<evidence type="ECO:0000256" key="1">
    <source>
        <dbReference type="SAM" id="MobiDB-lite"/>
    </source>
</evidence>
<feature type="region of interest" description="Disordered" evidence="1">
    <location>
        <begin position="320"/>
        <end position="402"/>
    </location>
</feature>
<feature type="compositionally biased region" description="Basic residues" evidence="1">
    <location>
        <begin position="379"/>
        <end position="388"/>
    </location>
</feature>
<feature type="compositionally biased region" description="Gly residues" evidence="1">
    <location>
        <begin position="391"/>
        <end position="402"/>
    </location>
</feature>
<evidence type="ECO:0000313" key="2">
    <source>
        <dbReference type="EMBL" id="RLM78837.1"/>
    </source>
</evidence>
<feature type="region of interest" description="Disordered" evidence="1">
    <location>
        <begin position="240"/>
        <end position="294"/>
    </location>
</feature>
<dbReference type="Proteomes" id="UP000275267">
    <property type="component" value="Unassembled WGS sequence"/>
</dbReference>